<evidence type="ECO:0000256" key="1">
    <source>
        <dbReference type="ARBA" id="ARBA00022884"/>
    </source>
</evidence>
<dbReference type="InterPro" id="IPR012677">
    <property type="entry name" value="Nucleotide-bd_a/b_plait_sf"/>
</dbReference>
<sequence>MNTLPTFQISARRQSRENILKAKLKYLEEQKGFPVVQINGQRVCGPPNKWNKAIPTPGSEIFVGHIPKWIIEDELMGIFSVVGNIYMIRLMVDFCGFNRGFAFITYENPDQANMAVKFLNNYEIRQKRILGVSKSVDNRRLFIGGIPQYKTKQDVQRALEYYTEDLIDVIVYPDQNGHHHNRGYVFAEFGSHRSAAIAKKLLSSGILLWEDTTVPVTVNWSDPVPEVDPSIMKTVKRLYVRNLPYHLTTKEMRLWLGQLLCMDSITKVHKINDYAFIHFNNRNNAELALVSLNGLTIEGKKIEVSWSRPRIYSKDARFNRPAENLCRSVPPKMYWKVQMLQNRNSSDPASPPGSSS</sequence>
<dbReference type="EMBL" id="VTPC01091235">
    <property type="protein sequence ID" value="KAF2879061.1"/>
    <property type="molecule type" value="Genomic_DNA"/>
</dbReference>
<accession>A0A8K0FY15</accession>
<evidence type="ECO:0000259" key="3">
    <source>
        <dbReference type="PROSITE" id="PS50102"/>
    </source>
</evidence>
<feature type="domain" description="RRM" evidence="3">
    <location>
        <begin position="59"/>
        <end position="137"/>
    </location>
</feature>
<organism evidence="4 5">
    <name type="scientific">Ignelater luminosus</name>
    <name type="common">Cucubano</name>
    <name type="synonym">Pyrophorus luminosus</name>
    <dbReference type="NCBI Taxonomy" id="2038154"/>
    <lineage>
        <taxon>Eukaryota</taxon>
        <taxon>Metazoa</taxon>
        <taxon>Ecdysozoa</taxon>
        <taxon>Arthropoda</taxon>
        <taxon>Hexapoda</taxon>
        <taxon>Insecta</taxon>
        <taxon>Pterygota</taxon>
        <taxon>Neoptera</taxon>
        <taxon>Endopterygota</taxon>
        <taxon>Coleoptera</taxon>
        <taxon>Polyphaga</taxon>
        <taxon>Elateriformia</taxon>
        <taxon>Elateroidea</taxon>
        <taxon>Elateridae</taxon>
        <taxon>Agrypninae</taxon>
        <taxon>Pyrophorini</taxon>
        <taxon>Ignelater</taxon>
    </lineage>
</organism>
<gene>
    <name evidence="4" type="ORF">ILUMI_27114</name>
</gene>
<dbReference type="AlphaFoldDB" id="A0A8K0FY15"/>
<dbReference type="PANTHER" id="PTHR21245">
    <property type="entry name" value="HETEROGENEOUS NUCLEAR RIBONUCLEOPROTEIN"/>
    <property type="match status" value="1"/>
</dbReference>
<comment type="caution">
    <text evidence="4">The sequence shown here is derived from an EMBL/GenBank/DDBJ whole genome shotgun (WGS) entry which is preliminary data.</text>
</comment>
<dbReference type="InterPro" id="IPR035979">
    <property type="entry name" value="RBD_domain_sf"/>
</dbReference>
<evidence type="ECO:0000313" key="4">
    <source>
        <dbReference type="EMBL" id="KAF2879061.1"/>
    </source>
</evidence>
<feature type="domain" description="RRM" evidence="3">
    <location>
        <begin position="139"/>
        <end position="223"/>
    </location>
</feature>
<dbReference type="OrthoDB" id="3800936at2759"/>
<proteinExistence type="predicted"/>
<dbReference type="PROSITE" id="PS50102">
    <property type="entry name" value="RRM"/>
    <property type="match status" value="3"/>
</dbReference>
<evidence type="ECO:0000256" key="2">
    <source>
        <dbReference type="PROSITE-ProRule" id="PRU00176"/>
    </source>
</evidence>
<dbReference type="InterPro" id="IPR000504">
    <property type="entry name" value="RRM_dom"/>
</dbReference>
<feature type="domain" description="RRM" evidence="3">
    <location>
        <begin position="236"/>
        <end position="309"/>
    </location>
</feature>
<dbReference type="Gene3D" id="3.30.70.330">
    <property type="match status" value="3"/>
</dbReference>
<keyword evidence="5" id="KW-1185">Reference proteome</keyword>
<dbReference type="GO" id="GO:0003723">
    <property type="term" value="F:RNA binding"/>
    <property type="evidence" value="ECO:0007669"/>
    <property type="project" value="UniProtKB-UniRule"/>
</dbReference>
<name>A0A8K0FY15_IGNLU</name>
<reference evidence="4" key="1">
    <citation type="submission" date="2019-08" db="EMBL/GenBank/DDBJ databases">
        <title>The genome of the North American firefly Photinus pyralis.</title>
        <authorList>
            <consortium name="Photinus pyralis genome working group"/>
            <person name="Fallon T.R."/>
            <person name="Sander Lower S.E."/>
            <person name="Weng J.-K."/>
        </authorList>
    </citation>
    <scope>NUCLEOTIDE SEQUENCE</scope>
    <source>
        <strain evidence="4">TRF0915ILg1</strain>
        <tissue evidence="4">Whole body</tissue>
    </source>
</reference>
<dbReference type="Pfam" id="PF00076">
    <property type="entry name" value="RRM_1"/>
    <property type="match status" value="3"/>
</dbReference>
<keyword evidence="1 2" id="KW-0694">RNA-binding</keyword>
<evidence type="ECO:0000313" key="5">
    <source>
        <dbReference type="Proteomes" id="UP000801492"/>
    </source>
</evidence>
<dbReference type="SUPFAM" id="SSF54928">
    <property type="entry name" value="RNA-binding domain, RBD"/>
    <property type="match status" value="2"/>
</dbReference>
<dbReference type="Proteomes" id="UP000801492">
    <property type="component" value="Unassembled WGS sequence"/>
</dbReference>
<dbReference type="SMART" id="SM00360">
    <property type="entry name" value="RRM"/>
    <property type="match status" value="3"/>
</dbReference>
<protein>
    <recommendedName>
        <fullName evidence="3">RRM domain-containing protein</fullName>
    </recommendedName>
</protein>